<keyword evidence="2 5" id="KW-0812">Transmembrane</keyword>
<feature type="transmembrane region" description="Helical" evidence="5">
    <location>
        <begin position="445"/>
        <end position="468"/>
    </location>
</feature>
<dbReference type="PANTHER" id="PTHR43394:SF4">
    <property type="entry name" value="TOXIN SECRETION ABC TRANSPORTER ATP-BINDING PROTEIN"/>
    <property type="match status" value="1"/>
</dbReference>
<dbReference type="GO" id="GO:0005886">
    <property type="term" value="C:plasma membrane"/>
    <property type="evidence" value="ECO:0007669"/>
    <property type="project" value="UniProtKB-SubCell"/>
</dbReference>
<feature type="transmembrane region" description="Helical" evidence="5">
    <location>
        <begin position="359"/>
        <end position="378"/>
    </location>
</feature>
<dbReference type="InterPro" id="IPR036640">
    <property type="entry name" value="ABC1_TM_sf"/>
</dbReference>
<reference evidence="7 8" key="1">
    <citation type="journal article" date="2013" name="Mar. Genomics">
        <title>Expression of sulfatases in Rhodopirellula baltica and the diversity of sulfatases in the genus Rhodopirellula.</title>
        <authorList>
            <person name="Wegner C.E."/>
            <person name="Richter-Heitmann T."/>
            <person name="Klindworth A."/>
            <person name="Klockow C."/>
            <person name="Richter M."/>
            <person name="Achstetter T."/>
            <person name="Glockner F.O."/>
            <person name="Harder J."/>
        </authorList>
    </citation>
    <scope>NUCLEOTIDE SEQUENCE [LARGE SCALE GENOMIC DNA]</scope>
    <source>
        <strain evidence="7 8">SM1</strain>
    </source>
</reference>
<keyword evidence="4 5" id="KW-0472">Membrane</keyword>
<dbReference type="PANTHER" id="PTHR43394">
    <property type="entry name" value="ATP-DEPENDENT PERMEASE MDL1, MITOCHONDRIAL"/>
    <property type="match status" value="1"/>
</dbReference>
<organism evidence="7 8">
    <name type="scientific">Rhodopirellula maiorica SM1</name>
    <dbReference type="NCBI Taxonomy" id="1265738"/>
    <lineage>
        <taxon>Bacteria</taxon>
        <taxon>Pseudomonadati</taxon>
        <taxon>Planctomycetota</taxon>
        <taxon>Planctomycetia</taxon>
        <taxon>Pirellulales</taxon>
        <taxon>Pirellulaceae</taxon>
        <taxon>Novipirellula</taxon>
    </lineage>
</organism>
<comment type="subcellular location">
    <subcellularLocation>
        <location evidence="1">Cell membrane</location>
        <topology evidence="1">Multi-pass membrane protein</topology>
    </subcellularLocation>
</comment>
<keyword evidence="3 5" id="KW-1133">Transmembrane helix</keyword>
<dbReference type="Pfam" id="PF00005">
    <property type="entry name" value="ABC_tran"/>
    <property type="match status" value="1"/>
</dbReference>
<comment type="caution">
    <text evidence="7">The sequence shown here is derived from an EMBL/GenBank/DDBJ whole genome shotgun (WGS) entry which is preliminary data.</text>
</comment>
<dbReference type="InterPro" id="IPR027417">
    <property type="entry name" value="P-loop_NTPase"/>
</dbReference>
<keyword evidence="7" id="KW-0067">ATP-binding</keyword>
<dbReference type="InterPro" id="IPR039421">
    <property type="entry name" value="Type_1_exporter"/>
</dbReference>
<evidence type="ECO:0000256" key="4">
    <source>
        <dbReference type="ARBA" id="ARBA00023136"/>
    </source>
</evidence>
<dbReference type="Proteomes" id="UP000011991">
    <property type="component" value="Unassembled WGS sequence"/>
</dbReference>
<dbReference type="Gene3D" id="3.40.50.300">
    <property type="entry name" value="P-loop containing nucleotide triphosphate hydrolases"/>
    <property type="match status" value="1"/>
</dbReference>
<feature type="transmembrane region" description="Helical" evidence="5">
    <location>
        <begin position="221"/>
        <end position="242"/>
    </location>
</feature>
<dbReference type="InterPro" id="IPR003439">
    <property type="entry name" value="ABC_transporter-like_ATP-bd"/>
</dbReference>
<sequence>MLKLGGVIAIDSFAPTTFMHEPDSSLVLPNSVPPQTLALSEETMFRVLTHIGLAIGVPIQRSDVQSSDENADSQSKDPLARLLASAKHAELILSETKFSAAEELFGFVQERFPILIVHSDGRFDVLETVAGRGIQGCEVSDLPRTPVSTRSRTYSKSQLRAWLRSDPPPRCFTCRKELPCVSISAARTARDSFTSDLHPHDDHPTPLRRFLGLLYLDRRDLLTVVLFAFVAGILALATPLAVESLVNVVSWGTYLQPLIVLGVMLLTCLGIAGVLKVLQAIAVELIQRRQFVRIVSDLAHRFPRVSQASLVGEFPRELANRVFDIMTIQKATAVLLMDGVTIVLTTVLGLFLLAFYHPFLLGFDIVLVISMISITWLLGRGGIDTSIDESKTKYRVAHWLQDVIASPSVFKLGGGETLAVQRANQLTAQYVAARQLQFRVVIRQVVFAISLHAIASTVLLALGGWLVIDGQLTLGQLVASELVVTVVVGAFAKAGKSIEKFYDLMAGIDKVGHLIDLPVDTRQEPAVLPHGPAEIQWSDLVLDGGLSKSKVPAATIDAGSRVAIVGDDTNGRSLLARALAGITSPLEGTAQVAGHDPVHAAATGEGRFIGYAGTNDLFHGTLRENLDLARSGMTAHRLRDALKRVGLLDLVLQMPDGLQSRLQTHGYPLSDIQSRQLVLARAILMHPKLLIVDGLLDDLSSEDRQTVWQTLAADDAPWTLVVTTNRQDVAELCEIEIAVRKGS</sequence>
<dbReference type="Gene3D" id="1.20.1560.10">
    <property type="entry name" value="ABC transporter type 1, transmembrane domain"/>
    <property type="match status" value="1"/>
</dbReference>
<dbReference type="EMBL" id="ANOG01001028">
    <property type="protein sequence ID" value="EMI15870.1"/>
    <property type="molecule type" value="Genomic_DNA"/>
</dbReference>
<proteinExistence type="predicted"/>
<dbReference type="SUPFAM" id="SSF52540">
    <property type="entry name" value="P-loop containing nucleoside triphosphate hydrolases"/>
    <property type="match status" value="1"/>
</dbReference>
<gene>
    <name evidence="7" type="ORF">RMSM_07213</name>
</gene>
<name>M5R922_9BACT</name>
<dbReference type="PROSITE" id="PS50929">
    <property type="entry name" value="ABC_TM1F"/>
    <property type="match status" value="1"/>
</dbReference>
<feature type="domain" description="ABC transmembrane type-1" evidence="6">
    <location>
        <begin position="222"/>
        <end position="503"/>
    </location>
</feature>
<dbReference type="GO" id="GO:0015421">
    <property type="term" value="F:ABC-type oligopeptide transporter activity"/>
    <property type="evidence" value="ECO:0007669"/>
    <property type="project" value="TreeGrafter"/>
</dbReference>
<keyword evidence="7" id="KW-0547">Nucleotide-binding</keyword>
<dbReference type="GO" id="GO:0016887">
    <property type="term" value="F:ATP hydrolysis activity"/>
    <property type="evidence" value="ECO:0007669"/>
    <property type="project" value="InterPro"/>
</dbReference>
<accession>M5R922</accession>
<dbReference type="AlphaFoldDB" id="M5R922"/>
<dbReference type="InterPro" id="IPR011527">
    <property type="entry name" value="ABC1_TM_dom"/>
</dbReference>
<dbReference type="GO" id="GO:0005524">
    <property type="term" value="F:ATP binding"/>
    <property type="evidence" value="ECO:0007669"/>
    <property type="project" value="UniProtKB-KW"/>
</dbReference>
<dbReference type="SUPFAM" id="SSF90123">
    <property type="entry name" value="ABC transporter transmembrane region"/>
    <property type="match status" value="1"/>
</dbReference>
<protein>
    <submittedName>
        <fullName evidence="7">Toxin secretion ABC transporter ATP-binding protein</fullName>
    </submittedName>
</protein>
<evidence type="ECO:0000313" key="7">
    <source>
        <dbReference type="EMBL" id="EMI15870.1"/>
    </source>
</evidence>
<evidence type="ECO:0000256" key="1">
    <source>
        <dbReference type="ARBA" id="ARBA00004651"/>
    </source>
</evidence>
<evidence type="ECO:0000256" key="5">
    <source>
        <dbReference type="SAM" id="Phobius"/>
    </source>
</evidence>
<evidence type="ECO:0000256" key="2">
    <source>
        <dbReference type="ARBA" id="ARBA00022692"/>
    </source>
</evidence>
<evidence type="ECO:0000259" key="6">
    <source>
        <dbReference type="PROSITE" id="PS50929"/>
    </source>
</evidence>
<dbReference type="PATRIC" id="fig|1265738.3.peg.7187"/>
<keyword evidence="8" id="KW-1185">Reference proteome</keyword>
<feature type="transmembrane region" description="Helical" evidence="5">
    <location>
        <begin position="331"/>
        <end position="353"/>
    </location>
</feature>
<feature type="transmembrane region" description="Helical" evidence="5">
    <location>
        <begin position="254"/>
        <end position="278"/>
    </location>
</feature>
<evidence type="ECO:0000256" key="3">
    <source>
        <dbReference type="ARBA" id="ARBA00022989"/>
    </source>
</evidence>
<evidence type="ECO:0000313" key="8">
    <source>
        <dbReference type="Proteomes" id="UP000011991"/>
    </source>
</evidence>